<dbReference type="RefSeq" id="WP_379784226.1">
    <property type="nucleotide sequence ID" value="NZ_JBHSWW010000643.1"/>
</dbReference>
<evidence type="ECO:0000313" key="2">
    <source>
        <dbReference type="Proteomes" id="UP001596442"/>
    </source>
</evidence>
<protein>
    <recommendedName>
        <fullName evidence="3">N-acetyltransferase domain-containing protein</fullName>
    </recommendedName>
</protein>
<dbReference type="EMBL" id="JBHSWW010000643">
    <property type="protein sequence ID" value="MFC6755247.1"/>
    <property type="molecule type" value="Genomic_DNA"/>
</dbReference>
<reference evidence="1 2" key="1">
    <citation type="journal article" date="2019" name="Int. J. Syst. Evol. Microbiol.">
        <title>The Global Catalogue of Microorganisms (GCM) 10K type strain sequencing project: providing services to taxonomists for standard genome sequencing and annotation.</title>
        <authorList>
            <consortium name="The Broad Institute Genomics Platform"/>
            <consortium name="The Broad Institute Genome Sequencing Center for Infectious Disease"/>
            <person name="Wu L."/>
            <person name="Ma J."/>
        </authorList>
    </citation>
    <scope>NUCLEOTIDE SEQUENCE [LARGE SCALE GENOMIC DNA]</scope>
    <source>
        <strain evidence="1 2">CGMCC 1.3239</strain>
    </source>
</reference>
<feature type="non-terminal residue" evidence="1">
    <location>
        <position position="1"/>
    </location>
</feature>
<evidence type="ECO:0008006" key="3">
    <source>
        <dbReference type="Google" id="ProtNLM"/>
    </source>
</evidence>
<dbReference type="Proteomes" id="UP001596442">
    <property type="component" value="Unassembled WGS sequence"/>
</dbReference>
<proteinExistence type="predicted"/>
<comment type="caution">
    <text evidence="1">The sequence shown here is derived from an EMBL/GenBank/DDBJ whole genome shotgun (WGS) entry which is preliminary data.</text>
</comment>
<name>A0ABD5SFS1_9EURY</name>
<accession>A0ABD5SFS1</accession>
<evidence type="ECO:0000313" key="1">
    <source>
        <dbReference type="EMBL" id="MFC6755247.1"/>
    </source>
</evidence>
<dbReference type="AlphaFoldDB" id="A0ABD5SFS1"/>
<keyword evidence="2" id="KW-1185">Reference proteome</keyword>
<sequence>ARAILLPLALGRTPMQALHLDAEQRYDSIRKSALRAVQNALADNNTSDITLRVIDQAALTASKVWETSAIRRVDWDWLASYPSFRFRHPKRFELAIWQGPRLISLSLGRPTYHGTAMRLDFVESQPVDQGKRPKTFRLVTAALQVYAELLGAREIRIMNPINDAVKQYYTSYGFTYHPKGDFLSKLISEV</sequence>
<organism evidence="1 2">
    <name type="scientific">Halorubrum tibetense</name>
    <dbReference type="NCBI Taxonomy" id="175631"/>
    <lineage>
        <taxon>Archaea</taxon>
        <taxon>Methanobacteriati</taxon>
        <taxon>Methanobacteriota</taxon>
        <taxon>Stenosarchaea group</taxon>
        <taxon>Halobacteria</taxon>
        <taxon>Halobacteriales</taxon>
        <taxon>Haloferacaceae</taxon>
        <taxon>Halorubrum</taxon>
    </lineage>
</organism>
<gene>
    <name evidence="1" type="ORF">ACFQEU_17505</name>
</gene>